<dbReference type="Pfam" id="PF08479">
    <property type="entry name" value="POTRA_2"/>
    <property type="match status" value="1"/>
</dbReference>
<dbReference type="InterPro" id="IPR005565">
    <property type="entry name" value="Hemolysn_activator_HlyB_C"/>
</dbReference>
<evidence type="ECO:0000256" key="5">
    <source>
        <dbReference type="ARBA" id="ARBA00022692"/>
    </source>
</evidence>
<name>A0A8J7HWC3_9NOST</name>
<dbReference type="PROSITE" id="PS51779">
    <property type="entry name" value="POTRA"/>
    <property type="match status" value="1"/>
</dbReference>
<dbReference type="Gene3D" id="2.40.160.50">
    <property type="entry name" value="membrane protein fhac: a member of the omp85/tpsb transporter family"/>
    <property type="match status" value="1"/>
</dbReference>
<evidence type="ECO:0000256" key="4">
    <source>
        <dbReference type="ARBA" id="ARBA00022452"/>
    </source>
</evidence>
<dbReference type="GO" id="GO:0098046">
    <property type="term" value="C:type V protein secretion system complex"/>
    <property type="evidence" value="ECO:0007669"/>
    <property type="project" value="TreeGrafter"/>
</dbReference>
<keyword evidence="10" id="KW-0732">Signal</keyword>
<evidence type="ECO:0000256" key="3">
    <source>
        <dbReference type="ARBA" id="ARBA00022448"/>
    </source>
</evidence>
<evidence type="ECO:0000256" key="7">
    <source>
        <dbReference type="ARBA" id="ARBA00023136"/>
    </source>
</evidence>
<evidence type="ECO:0000313" key="13">
    <source>
        <dbReference type="Proteomes" id="UP000632766"/>
    </source>
</evidence>
<accession>A0A8J7HWC3</accession>
<evidence type="ECO:0000256" key="1">
    <source>
        <dbReference type="ARBA" id="ARBA00004442"/>
    </source>
</evidence>
<dbReference type="Gene3D" id="3.10.20.310">
    <property type="entry name" value="membrane protein fhac"/>
    <property type="match status" value="1"/>
</dbReference>
<comment type="subcellular location">
    <subcellularLocation>
        <location evidence="1">Cell outer membrane</location>
    </subcellularLocation>
</comment>
<evidence type="ECO:0000256" key="10">
    <source>
        <dbReference type="SAM" id="SignalP"/>
    </source>
</evidence>
<feature type="signal peptide" evidence="10">
    <location>
        <begin position="1"/>
        <end position="35"/>
    </location>
</feature>
<gene>
    <name evidence="12" type="ORF">I8748_20230</name>
</gene>
<evidence type="ECO:0000256" key="8">
    <source>
        <dbReference type="ARBA" id="ARBA00023237"/>
    </source>
</evidence>
<dbReference type="GO" id="GO:0046819">
    <property type="term" value="P:protein secretion by the type V secretion system"/>
    <property type="evidence" value="ECO:0007669"/>
    <property type="project" value="TreeGrafter"/>
</dbReference>
<dbReference type="InterPro" id="IPR034746">
    <property type="entry name" value="POTRA"/>
</dbReference>
<dbReference type="InterPro" id="IPR051544">
    <property type="entry name" value="TPS_OM_transporter"/>
</dbReference>
<comment type="caution">
    <text evidence="12">The sequence shown here is derived from an EMBL/GenBank/DDBJ whole genome shotgun (WGS) entry which is preliminary data.</text>
</comment>
<evidence type="ECO:0000256" key="6">
    <source>
        <dbReference type="ARBA" id="ARBA00022927"/>
    </source>
</evidence>
<evidence type="ECO:0000256" key="9">
    <source>
        <dbReference type="SAM" id="MobiDB-lite"/>
    </source>
</evidence>
<dbReference type="InterPro" id="IPR013686">
    <property type="entry name" value="Polypept-transport_assoc_ShlB"/>
</dbReference>
<feature type="domain" description="POTRA" evidence="11">
    <location>
        <begin position="107"/>
        <end position="185"/>
    </location>
</feature>
<keyword evidence="8" id="KW-0998">Cell outer membrane</keyword>
<dbReference type="EMBL" id="JAECZC010000044">
    <property type="protein sequence ID" value="MBH8564482.1"/>
    <property type="molecule type" value="Genomic_DNA"/>
</dbReference>
<protein>
    <submittedName>
        <fullName evidence="12">ShlB/FhaC/HecB family hemolysin secretion/activation protein</fullName>
    </submittedName>
</protein>
<dbReference type="Proteomes" id="UP000632766">
    <property type="component" value="Unassembled WGS sequence"/>
</dbReference>
<dbReference type="GO" id="GO:0009279">
    <property type="term" value="C:cell outer membrane"/>
    <property type="evidence" value="ECO:0007669"/>
    <property type="project" value="UniProtKB-SubCell"/>
</dbReference>
<feature type="region of interest" description="Disordered" evidence="9">
    <location>
        <begin position="62"/>
        <end position="99"/>
    </location>
</feature>
<dbReference type="PANTHER" id="PTHR34597">
    <property type="entry name" value="SLR1661 PROTEIN"/>
    <property type="match status" value="1"/>
</dbReference>
<evidence type="ECO:0000259" key="11">
    <source>
        <dbReference type="PROSITE" id="PS51779"/>
    </source>
</evidence>
<evidence type="ECO:0000256" key="2">
    <source>
        <dbReference type="ARBA" id="ARBA00009055"/>
    </source>
</evidence>
<dbReference type="GO" id="GO:0008320">
    <property type="term" value="F:protein transmembrane transporter activity"/>
    <property type="evidence" value="ECO:0007669"/>
    <property type="project" value="TreeGrafter"/>
</dbReference>
<keyword evidence="3" id="KW-0813">Transport</keyword>
<sequence>MKNQNRKEFQIFWQNICLFGTVAIAIASSATTSIASPTTNWQVNTEKTSPISDDERNSVLTQIPSPVRPTIPQPPTIPTPGPAEDLLQTPPPSPSAPQQLPEIPQTIVIKKFEFIGNTAFSNKELAKATEQFIGKPITFAQLLQAEAIISQLYIKAGYINSGAVIPAEQSLPPNQAVVKVQIVEGGLEKIQVTGTSRLDPGYIKSRLAIATRKPLNRDRLLQALQLLQLNPLIENISAELSAGTSPELSLLKVTVKEANSLSDEFFVDNGRAPSVGSIRRGYRLSEGNLLGFGDQLRGTYTNTDGSNSYDISYTIPINPRNGTLQIAYGASNTEVVEPPFDRLDILGDSQSLELTLRQPLLQTPKEEFVLGLTFSHQESKTSLLGLGFPISLGADDNGSTRISALRFFQEFTNRNPKEVFALRSQFNLGIGAFNATIHEEFPDSRFFYWRGQGQYVRLLAPETLLVVRSDLQFTTRPLVPLEQFTIGGLGSVRGYRQDLLLTDNGAFLSAQVQLPIVRVPEVKGVLHLIPFVDFGVGWNSSADYDLNSGTLLSTGLGLQWQMSDWLNMRLDWGVPLISVDGGSSLQENGLSFSVNINSF</sequence>
<reference evidence="12 13" key="1">
    <citation type="journal article" date="2021" name="Int. J. Syst. Evol. Microbiol.">
        <title>Amazonocrinis nigriterrae gen. nov., sp. nov., Atlanticothrix silvestris gen. nov., sp. nov. and Dendronalium phyllosphericum gen. nov., sp. nov., nostocacean cyanobacteria from Brazilian environments.</title>
        <authorList>
            <person name="Alvarenga D.O."/>
            <person name="Andreote A.P.D."/>
            <person name="Branco L.H.Z."/>
            <person name="Delbaje E."/>
            <person name="Cruz R.B."/>
            <person name="Varani A.M."/>
            <person name="Fiore M.F."/>
        </authorList>
    </citation>
    <scope>NUCLEOTIDE SEQUENCE [LARGE SCALE GENOMIC DNA]</scope>
    <source>
        <strain evidence="12 13">CENA67</strain>
    </source>
</reference>
<dbReference type="PANTHER" id="PTHR34597:SF3">
    <property type="entry name" value="OUTER MEMBRANE TRANSPORTER CDIB"/>
    <property type="match status" value="1"/>
</dbReference>
<evidence type="ECO:0000313" key="12">
    <source>
        <dbReference type="EMBL" id="MBH8564482.1"/>
    </source>
</evidence>
<keyword evidence="13" id="KW-1185">Reference proteome</keyword>
<dbReference type="AlphaFoldDB" id="A0A8J7HWC3"/>
<keyword evidence="6" id="KW-0653">Protein transport</keyword>
<organism evidence="12 13">
    <name type="scientific">Amazonocrinis nigriterrae CENA67</name>
    <dbReference type="NCBI Taxonomy" id="2794033"/>
    <lineage>
        <taxon>Bacteria</taxon>
        <taxon>Bacillati</taxon>
        <taxon>Cyanobacteriota</taxon>
        <taxon>Cyanophyceae</taxon>
        <taxon>Nostocales</taxon>
        <taxon>Nostocaceae</taxon>
        <taxon>Amazonocrinis</taxon>
        <taxon>Amazonocrinis nigriterrae</taxon>
    </lineage>
</organism>
<dbReference type="RefSeq" id="WP_198126322.1">
    <property type="nucleotide sequence ID" value="NZ_JAECZC010000044.1"/>
</dbReference>
<dbReference type="Pfam" id="PF03865">
    <property type="entry name" value="ShlB"/>
    <property type="match status" value="1"/>
</dbReference>
<feature type="compositionally biased region" description="Pro residues" evidence="9">
    <location>
        <begin position="66"/>
        <end position="81"/>
    </location>
</feature>
<feature type="chain" id="PRO_5035204998" evidence="10">
    <location>
        <begin position="36"/>
        <end position="599"/>
    </location>
</feature>
<keyword evidence="5" id="KW-0812">Transmembrane</keyword>
<comment type="similarity">
    <text evidence="2">Belongs to the TPS (TC 1.B.20) family.</text>
</comment>
<keyword evidence="7" id="KW-0472">Membrane</keyword>
<keyword evidence="4" id="KW-1134">Transmembrane beta strand</keyword>
<proteinExistence type="inferred from homology"/>